<keyword evidence="3" id="KW-1185">Reference proteome</keyword>
<dbReference type="EMBL" id="JACSPO010000001">
    <property type="protein sequence ID" value="MBD8061582.1"/>
    <property type="molecule type" value="Genomic_DNA"/>
</dbReference>
<comment type="caution">
    <text evidence="2">The sequence shown here is derived from an EMBL/GenBank/DDBJ whole genome shotgun (WGS) entry which is preliminary data.</text>
</comment>
<reference evidence="2 3" key="1">
    <citation type="submission" date="2020-08" db="EMBL/GenBank/DDBJ databases">
        <title>A Genomic Blueprint of the Chicken Gut Microbiome.</title>
        <authorList>
            <person name="Gilroy R."/>
            <person name="Ravi A."/>
            <person name="Getino M."/>
            <person name="Pursley I."/>
            <person name="Horton D.L."/>
            <person name="Alikhan N.-F."/>
            <person name="Baker D."/>
            <person name="Gharbi K."/>
            <person name="Hall N."/>
            <person name="Watson M."/>
            <person name="Adriaenssens E.M."/>
            <person name="Foster-Nyarko E."/>
            <person name="Jarju S."/>
            <person name="Secka A."/>
            <person name="Antonio M."/>
            <person name="Oren A."/>
            <person name="Chaudhuri R."/>
            <person name="La Ragione R.M."/>
            <person name="Hildebrand F."/>
            <person name="Pallen M.J."/>
        </authorList>
    </citation>
    <scope>NUCLEOTIDE SEQUENCE [LARGE SCALE GENOMIC DNA]</scope>
    <source>
        <strain evidence="2 3">Sa1BUA1</strain>
    </source>
</reference>
<dbReference type="Proteomes" id="UP000661894">
    <property type="component" value="Unassembled WGS sequence"/>
</dbReference>
<evidence type="ECO:0000313" key="3">
    <source>
        <dbReference type="Proteomes" id="UP000661894"/>
    </source>
</evidence>
<name>A0ABR8YZS3_9MICO</name>
<dbReference type="RefSeq" id="WP_251838682.1">
    <property type="nucleotide sequence ID" value="NZ_JACSPO010000001.1"/>
</dbReference>
<protein>
    <recommendedName>
        <fullName evidence="4">Lasso RiPP family leader peptide-containing protein</fullName>
    </recommendedName>
</protein>
<sequence length="54" mass="5619">MAYTAPRLDEVGTVHGLTLGRQTPGPKKDNSVWSGYAGPPDKPPAGPHPPVGSR</sequence>
<feature type="region of interest" description="Disordered" evidence="1">
    <location>
        <begin position="1"/>
        <end position="54"/>
    </location>
</feature>
<feature type="compositionally biased region" description="Pro residues" evidence="1">
    <location>
        <begin position="40"/>
        <end position="54"/>
    </location>
</feature>
<gene>
    <name evidence="2" type="ORF">H9624_04495</name>
</gene>
<accession>A0ABR8YZS3</accession>
<organism evidence="2 3">
    <name type="scientific">Oceanitalea stevensii</name>
    <dbReference type="NCBI Taxonomy" id="2763072"/>
    <lineage>
        <taxon>Bacteria</taxon>
        <taxon>Bacillati</taxon>
        <taxon>Actinomycetota</taxon>
        <taxon>Actinomycetes</taxon>
        <taxon>Micrococcales</taxon>
        <taxon>Bogoriellaceae</taxon>
        <taxon>Georgenia</taxon>
    </lineage>
</organism>
<evidence type="ECO:0008006" key="4">
    <source>
        <dbReference type="Google" id="ProtNLM"/>
    </source>
</evidence>
<evidence type="ECO:0000256" key="1">
    <source>
        <dbReference type="SAM" id="MobiDB-lite"/>
    </source>
</evidence>
<proteinExistence type="predicted"/>
<evidence type="ECO:0000313" key="2">
    <source>
        <dbReference type="EMBL" id="MBD8061582.1"/>
    </source>
</evidence>